<keyword evidence="5 7" id="KW-0687">Ribonucleoprotein</keyword>
<evidence type="ECO:0000256" key="4">
    <source>
        <dbReference type="ARBA" id="ARBA00022980"/>
    </source>
</evidence>
<comment type="function">
    <text evidence="7">One of the primary rRNA binding proteins, it binds directly near the 3'-end of the 23S rRNA, where it nucleates assembly of the 50S subunit.</text>
</comment>
<dbReference type="InterPro" id="IPR019927">
    <property type="entry name" value="Ribosomal_uL3_bac/org-type"/>
</dbReference>
<evidence type="ECO:0000256" key="2">
    <source>
        <dbReference type="ARBA" id="ARBA00022730"/>
    </source>
</evidence>
<comment type="subunit">
    <text evidence="7">Part of the 50S ribosomal subunit. Forms a cluster with proteins L14 and L19.</text>
</comment>
<gene>
    <name evidence="7 8" type="primary">rplC</name>
    <name evidence="8" type="ORF">RZN69_10335</name>
</gene>
<proteinExistence type="inferred from homology"/>
<dbReference type="PANTHER" id="PTHR11229">
    <property type="entry name" value="50S RIBOSOMAL PROTEIN L3"/>
    <property type="match status" value="1"/>
</dbReference>
<dbReference type="Gene3D" id="2.40.30.10">
    <property type="entry name" value="Translation factors"/>
    <property type="match status" value="1"/>
</dbReference>
<dbReference type="InterPro" id="IPR009000">
    <property type="entry name" value="Transl_B-barrel_sf"/>
</dbReference>
<dbReference type="FunFam" id="2.40.30.10:FF:000004">
    <property type="entry name" value="50S ribosomal protein L3"/>
    <property type="match status" value="1"/>
</dbReference>
<evidence type="ECO:0000256" key="7">
    <source>
        <dbReference type="HAMAP-Rule" id="MF_01325"/>
    </source>
</evidence>
<evidence type="ECO:0000256" key="6">
    <source>
        <dbReference type="ARBA" id="ARBA00035243"/>
    </source>
</evidence>
<dbReference type="GO" id="GO:0003735">
    <property type="term" value="F:structural constituent of ribosome"/>
    <property type="evidence" value="ECO:0007669"/>
    <property type="project" value="UniProtKB-UniRule"/>
</dbReference>
<protein>
    <recommendedName>
        <fullName evidence="6 7">Large ribosomal subunit protein uL3</fullName>
    </recommendedName>
</protein>
<evidence type="ECO:0000256" key="5">
    <source>
        <dbReference type="ARBA" id="ARBA00023274"/>
    </source>
</evidence>
<evidence type="ECO:0000313" key="8">
    <source>
        <dbReference type="EMBL" id="WOO43487.1"/>
    </source>
</evidence>
<dbReference type="KEGG" id="puo:RZN69_10335"/>
<dbReference type="PANTHER" id="PTHR11229:SF16">
    <property type="entry name" value="LARGE RIBOSOMAL SUBUNIT PROTEIN UL3C"/>
    <property type="match status" value="1"/>
</dbReference>
<dbReference type="RefSeq" id="WP_317836044.1">
    <property type="nucleotide sequence ID" value="NZ_CP136920.1"/>
</dbReference>
<dbReference type="NCBIfam" id="TIGR03625">
    <property type="entry name" value="L3_bact"/>
    <property type="match status" value="1"/>
</dbReference>
<organism evidence="8 9">
    <name type="scientific">Rubellicoccus peritrichatus</name>
    <dbReference type="NCBI Taxonomy" id="3080537"/>
    <lineage>
        <taxon>Bacteria</taxon>
        <taxon>Pseudomonadati</taxon>
        <taxon>Verrucomicrobiota</taxon>
        <taxon>Opitutia</taxon>
        <taxon>Puniceicoccales</taxon>
        <taxon>Cerasicoccaceae</taxon>
        <taxon>Rubellicoccus</taxon>
    </lineage>
</organism>
<dbReference type="Proteomes" id="UP001304300">
    <property type="component" value="Chromosome"/>
</dbReference>
<dbReference type="InterPro" id="IPR000597">
    <property type="entry name" value="Ribosomal_uL3"/>
</dbReference>
<evidence type="ECO:0000256" key="3">
    <source>
        <dbReference type="ARBA" id="ARBA00022884"/>
    </source>
</evidence>
<accession>A0AAQ3QXW7</accession>
<sequence length="214" mass="23355">MSFTLIGKKVGMTQLFDGDNRLVPVTVVEAGPCPVVQVKSQDKDGYSAVQIGFSSQKAHRVNKPQLAHFAKAGVEPTKELREFRTEALEEELKVGDVLTVSRFEAGQKVDIIGTTKGAGFQGVMKRWGFHGGPASHGSMFHRRGGSYGQCQWPGEVNKGRKMPGHKGDKRRTTQNLTVVKVLEDKNLILLKGSVHGPKGGTVYIRTAKKTRKAS</sequence>
<dbReference type="AlphaFoldDB" id="A0AAQ3QXW7"/>
<evidence type="ECO:0000313" key="9">
    <source>
        <dbReference type="Proteomes" id="UP001304300"/>
    </source>
</evidence>
<reference evidence="8 9" key="1">
    <citation type="submission" date="2023-10" db="EMBL/GenBank/DDBJ databases">
        <title>Rubellicoccus peritrichatus gen. nov., sp. nov., isolated from an algae of coral reef tank.</title>
        <authorList>
            <person name="Luo J."/>
        </authorList>
    </citation>
    <scope>NUCLEOTIDE SEQUENCE [LARGE SCALE GENOMIC DNA]</scope>
    <source>
        <strain evidence="8 9">CR14</strain>
    </source>
</reference>
<dbReference type="GO" id="GO:0022625">
    <property type="term" value="C:cytosolic large ribosomal subunit"/>
    <property type="evidence" value="ECO:0007669"/>
    <property type="project" value="TreeGrafter"/>
</dbReference>
<keyword evidence="3 7" id="KW-0694">RNA-binding</keyword>
<dbReference type="Gene3D" id="3.30.160.810">
    <property type="match status" value="1"/>
</dbReference>
<evidence type="ECO:0000256" key="1">
    <source>
        <dbReference type="ARBA" id="ARBA00006540"/>
    </source>
</evidence>
<dbReference type="GO" id="GO:0019843">
    <property type="term" value="F:rRNA binding"/>
    <property type="evidence" value="ECO:0007669"/>
    <property type="project" value="UniProtKB-UniRule"/>
</dbReference>
<dbReference type="SUPFAM" id="SSF50447">
    <property type="entry name" value="Translation proteins"/>
    <property type="match status" value="1"/>
</dbReference>
<keyword evidence="2 7" id="KW-0699">rRNA-binding</keyword>
<dbReference type="GO" id="GO:0006412">
    <property type="term" value="P:translation"/>
    <property type="evidence" value="ECO:0007669"/>
    <property type="project" value="UniProtKB-UniRule"/>
</dbReference>
<comment type="similarity">
    <text evidence="1 7">Belongs to the universal ribosomal protein uL3 family.</text>
</comment>
<dbReference type="HAMAP" id="MF_01325_B">
    <property type="entry name" value="Ribosomal_uL3_B"/>
    <property type="match status" value="1"/>
</dbReference>
<keyword evidence="9" id="KW-1185">Reference proteome</keyword>
<dbReference type="Pfam" id="PF00297">
    <property type="entry name" value="Ribosomal_L3"/>
    <property type="match status" value="1"/>
</dbReference>
<keyword evidence="4 7" id="KW-0689">Ribosomal protein</keyword>
<dbReference type="EMBL" id="CP136920">
    <property type="protein sequence ID" value="WOO43487.1"/>
    <property type="molecule type" value="Genomic_DNA"/>
</dbReference>
<dbReference type="FunFam" id="3.30.160.810:FF:000001">
    <property type="entry name" value="50S ribosomal protein L3"/>
    <property type="match status" value="1"/>
</dbReference>
<name>A0AAQ3QXW7_9BACT</name>